<evidence type="ECO:0000313" key="1">
    <source>
        <dbReference type="EMBL" id="CEN53786.1"/>
    </source>
</evidence>
<reference evidence="1 2" key="1">
    <citation type="submission" date="2015-01" db="EMBL/GenBank/DDBJ databases">
        <authorList>
            <person name="Xiang T."/>
            <person name="Song Y."/>
            <person name="Huang L."/>
            <person name="Wang B."/>
            <person name="Wu P."/>
        </authorList>
    </citation>
    <scope>NUCLEOTIDE SEQUENCE [LARGE SCALE GENOMIC DNA]</scope>
    <source>
        <strain evidence="1 2">CcD93</strain>
    </source>
</reference>
<organism evidence="1 2">
    <name type="scientific">Capnocytophaga canis</name>
    <dbReference type="NCBI Taxonomy" id="1848903"/>
    <lineage>
        <taxon>Bacteria</taxon>
        <taxon>Pseudomonadati</taxon>
        <taxon>Bacteroidota</taxon>
        <taxon>Flavobacteriia</taxon>
        <taxon>Flavobacteriales</taxon>
        <taxon>Flavobacteriaceae</taxon>
        <taxon>Capnocytophaga</taxon>
    </lineage>
</organism>
<sequence length="57" mass="6295">MTAQALQDIKGIATKRTHAHKGDRLKVIATHGEVYILEHPNGEKFSATADKVQIIEN</sequence>
<dbReference type="RefSeq" id="WP_156127655.1">
    <property type="nucleotide sequence ID" value="NZ_CDOL01000248.1"/>
</dbReference>
<dbReference type="EMBL" id="CDOL01000248">
    <property type="protein sequence ID" value="CEN53786.1"/>
    <property type="molecule type" value="Genomic_DNA"/>
</dbReference>
<name>A0A0B7IPI8_9FLAO</name>
<dbReference type="Proteomes" id="UP000038200">
    <property type="component" value="Unassembled WGS sequence"/>
</dbReference>
<dbReference type="AlphaFoldDB" id="A0A0B7IPI8"/>
<proteinExistence type="predicted"/>
<evidence type="ECO:0000313" key="2">
    <source>
        <dbReference type="Proteomes" id="UP000038200"/>
    </source>
</evidence>
<protein>
    <submittedName>
        <fullName evidence="1">Uncharacterized protein</fullName>
    </submittedName>
</protein>
<gene>
    <name evidence="1" type="ORF">CCAND93_580007</name>
</gene>
<accession>A0A0B7IPI8</accession>